<dbReference type="AlphaFoldDB" id="A0A1I7XXB9"/>
<dbReference type="PANTHER" id="PTHR24379">
    <property type="entry name" value="KRAB AND ZINC FINGER DOMAIN-CONTAINING"/>
    <property type="match status" value="1"/>
</dbReference>
<evidence type="ECO:0000313" key="7">
    <source>
        <dbReference type="Proteomes" id="UP000095287"/>
    </source>
</evidence>
<keyword evidence="2" id="KW-0677">Repeat</keyword>
<dbReference type="FunFam" id="3.30.160.60:FF:000446">
    <property type="entry name" value="Zinc finger protein"/>
    <property type="match status" value="1"/>
</dbReference>
<feature type="domain" description="C2H2-type" evidence="6">
    <location>
        <begin position="136"/>
        <end position="163"/>
    </location>
</feature>
<name>A0A1I7XXB9_9BILA</name>
<evidence type="ECO:0000256" key="5">
    <source>
        <dbReference type="PROSITE-ProRule" id="PRU00042"/>
    </source>
</evidence>
<evidence type="ECO:0000256" key="4">
    <source>
        <dbReference type="ARBA" id="ARBA00022833"/>
    </source>
</evidence>
<accession>A0A1I7XXB9</accession>
<dbReference type="GO" id="GO:0005634">
    <property type="term" value="C:nucleus"/>
    <property type="evidence" value="ECO:0007669"/>
    <property type="project" value="UniProtKB-ARBA"/>
</dbReference>
<feature type="domain" description="C2H2-type" evidence="6">
    <location>
        <begin position="65"/>
        <end position="93"/>
    </location>
</feature>
<dbReference type="Pfam" id="PF00096">
    <property type="entry name" value="zf-C2H2"/>
    <property type="match status" value="3"/>
</dbReference>
<dbReference type="GO" id="GO:0000122">
    <property type="term" value="P:negative regulation of transcription by RNA polymerase II"/>
    <property type="evidence" value="ECO:0007669"/>
    <property type="project" value="UniProtKB-ARBA"/>
</dbReference>
<keyword evidence="3 5" id="KW-0863">Zinc-finger</keyword>
<dbReference type="GO" id="GO:0008270">
    <property type="term" value="F:zinc ion binding"/>
    <property type="evidence" value="ECO:0007669"/>
    <property type="project" value="UniProtKB-KW"/>
</dbReference>
<reference evidence="8" key="1">
    <citation type="submission" date="2016-11" db="UniProtKB">
        <authorList>
            <consortium name="WormBaseParasite"/>
        </authorList>
    </citation>
    <scope>IDENTIFICATION</scope>
</reference>
<dbReference type="Proteomes" id="UP000095287">
    <property type="component" value="Unplaced"/>
</dbReference>
<protein>
    <submittedName>
        <fullName evidence="8">C2H2-type domain-containing protein</fullName>
    </submittedName>
</protein>
<evidence type="ECO:0000259" key="6">
    <source>
        <dbReference type="PROSITE" id="PS50157"/>
    </source>
</evidence>
<evidence type="ECO:0000256" key="2">
    <source>
        <dbReference type="ARBA" id="ARBA00022737"/>
    </source>
</evidence>
<feature type="domain" description="C2H2-type" evidence="6">
    <location>
        <begin position="163"/>
        <end position="190"/>
    </location>
</feature>
<dbReference type="PROSITE" id="PS00028">
    <property type="entry name" value="ZINC_FINGER_C2H2_1"/>
    <property type="match status" value="4"/>
</dbReference>
<proteinExistence type="predicted"/>
<sequence length="251" mass="29213">MFAPFTILPTSLNGHLYWFPPPAAAFAFPNLPPPPSFASTALSPTMPTDENADPNAAMARPTPQYHCKQCDRVFKSARELQEHCTKLHERLHECAKCVKTFSTSEKLDLHIRKKHTVLPLKKRMSLEGKENAKPVYQCERCDKRYETYYNYREHMQKHDGKVFECSQCGKRLSGQSALSRHSKIHNKPHECAMCSERFSSAYDLDCHFSYYHSTFKRFRCQFCDRALYNYSGKLRHQRLCPERPIDVVKVD</sequence>
<feature type="domain" description="C2H2-type" evidence="6">
    <location>
        <begin position="92"/>
        <end position="116"/>
    </location>
</feature>
<dbReference type="PROSITE" id="PS50157">
    <property type="entry name" value="ZINC_FINGER_C2H2_2"/>
    <property type="match status" value="5"/>
</dbReference>
<dbReference type="SMART" id="SM00355">
    <property type="entry name" value="ZnF_C2H2"/>
    <property type="match status" value="6"/>
</dbReference>
<evidence type="ECO:0000256" key="3">
    <source>
        <dbReference type="ARBA" id="ARBA00022771"/>
    </source>
</evidence>
<keyword evidence="7" id="KW-1185">Reference proteome</keyword>
<organism evidence="7 8">
    <name type="scientific">Steinernema glaseri</name>
    <dbReference type="NCBI Taxonomy" id="37863"/>
    <lineage>
        <taxon>Eukaryota</taxon>
        <taxon>Metazoa</taxon>
        <taxon>Ecdysozoa</taxon>
        <taxon>Nematoda</taxon>
        <taxon>Chromadorea</taxon>
        <taxon>Rhabditida</taxon>
        <taxon>Tylenchina</taxon>
        <taxon>Panagrolaimomorpha</taxon>
        <taxon>Strongyloidoidea</taxon>
        <taxon>Steinernematidae</taxon>
        <taxon>Steinernema</taxon>
    </lineage>
</organism>
<keyword evidence="4" id="KW-0862">Zinc</keyword>
<dbReference type="InterPro" id="IPR013087">
    <property type="entry name" value="Znf_C2H2_type"/>
</dbReference>
<dbReference type="Gene3D" id="3.30.160.60">
    <property type="entry name" value="Classic Zinc Finger"/>
    <property type="match status" value="3"/>
</dbReference>
<evidence type="ECO:0000313" key="8">
    <source>
        <dbReference type="WBParaSite" id="L893_g10561.t1"/>
    </source>
</evidence>
<dbReference type="SUPFAM" id="SSF57667">
    <property type="entry name" value="beta-beta-alpha zinc fingers"/>
    <property type="match status" value="3"/>
</dbReference>
<keyword evidence="1" id="KW-0479">Metal-binding</keyword>
<dbReference type="WBParaSite" id="L893_g10561.t1">
    <property type="protein sequence ID" value="L893_g10561.t1"/>
    <property type="gene ID" value="L893_g10561"/>
</dbReference>
<dbReference type="InterPro" id="IPR036236">
    <property type="entry name" value="Znf_C2H2_sf"/>
</dbReference>
<dbReference type="PANTHER" id="PTHR24379:SF121">
    <property type="entry name" value="C2H2-TYPE DOMAIN-CONTAINING PROTEIN"/>
    <property type="match status" value="1"/>
</dbReference>
<feature type="domain" description="C2H2-type" evidence="6">
    <location>
        <begin position="189"/>
        <end position="217"/>
    </location>
</feature>
<evidence type="ECO:0000256" key="1">
    <source>
        <dbReference type="ARBA" id="ARBA00022723"/>
    </source>
</evidence>